<dbReference type="SUPFAM" id="SSF101874">
    <property type="entry name" value="YceI-like"/>
    <property type="match status" value="1"/>
</dbReference>
<evidence type="ECO:0000313" key="4">
    <source>
        <dbReference type="Proteomes" id="UP000830158"/>
    </source>
</evidence>
<dbReference type="InterPro" id="IPR036761">
    <property type="entry name" value="TTHA0802/YceI-like_sf"/>
</dbReference>
<feature type="domain" description="Lipid/polyisoprenoid-binding YceI-like" evidence="2">
    <location>
        <begin position="21"/>
        <end position="188"/>
    </location>
</feature>
<evidence type="ECO:0000256" key="1">
    <source>
        <dbReference type="ARBA" id="ARBA00008812"/>
    </source>
</evidence>
<protein>
    <submittedName>
        <fullName evidence="3">YceI family protein</fullName>
    </submittedName>
</protein>
<accession>A0ABY4NV83</accession>
<keyword evidence="4" id="KW-1185">Reference proteome</keyword>
<sequence length="191" mass="20804">MTGSVMPTRRLGDVELPAAGTWKIDPGHAEVGFVGRHFMLTKVRGRFTGVDGAVEVAENPADSKVSVTIDMASVNSGDQARDDHLRSADFFDVDGNPTAAFTSTEVRWEGSGGSMTGDLTIKGVTRPVTLSIDYLGYAQDPWDNHRAVFSARSRINREDWGLTWNMPLAKGGLLVSREIDLEFEVELIYAG</sequence>
<comment type="similarity">
    <text evidence="1">Belongs to the UPF0312 family.</text>
</comment>
<evidence type="ECO:0000259" key="2">
    <source>
        <dbReference type="SMART" id="SM00867"/>
    </source>
</evidence>
<name>A0ABY4NV83_9PSEU</name>
<dbReference type="RefSeq" id="WP_116109508.1">
    <property type="nucleotide sequence ID" value="NZ_CP091196.1"/>
</dbReference>
<reference evidence="3" key="1">
    <citation type="submission" date="2022-01" db="EMBL/GenBank/DDBJ databases">
        <title>PSI-footprinting approach for the identification of protein synthesis inhibitor producers.</title>
        <authorList>
            <person name="Handel F."/>
            <person name="Kulik A."/>
            <person name="Wex K.W."/>
            <person name="Berscheid A."/>
            <person name="Saur J.S."/>
            <person name="Winkler A."/>
            <person name="Wibberg D."/>
            <person name="Kalinowski J."/>
            <person name="Broetz-Oesterhelt H."/>
            <person name="Mast Y."/>
        </authorList>
    </citation>
    <scope>NUCLEOTIDE SEQUENCE</scope>
    <source>
        <strain evidence="3">KNN 49.3e</strain>
    </source>
</reference>
<dbReference type="Proteomes" id="UP000830158">
    <property type="component" value="Chromosome"/>
</dbReference>
<dbReference type="EMBL" id="CP091196">
    <property type="protein sequence ID" value="UQS23977.1"/>
    <property type="molecule type" value="Genomic_DNA"/>
</dbReference>
<proteinExistence type="inferred from homology"/>
<organism evidence="3 4">
    <name type="scientific">Amycolatopsis thermalba</name>
    <dbReference type="NCBI Taxonomy" id="944492"/>
    <lineage>
        <taxon>Bacteria</taxon>
        <taxon>Bacillati</taxon>
        <taxon>Actinomycetota</taxon>
        <taxon>Actinomycetes</taxon>
        <taxon>Pseudonocardiales</taxon>
        <taxon>Pseudonocardiaceae</taxon>
        <taxon>Amycolatopsis</taxon>
    </lineage>
</organism>
<dbReference type="Gene3D" id="2.40.128.110">
    <property type="entry name" value="Lipid/polyisoprenoid-binding, YceI-like"/>
    <property type="match status" value="1"/>
</dbReference>
<dbReference type="Pfam" id="PF04264">
    <property type="entry name" value="YceI"/>
    <property type="match status" value="1"/>
</dbReference>
<dbReference type="SMART" id="SM00867">
    <property type="entry name" value="YceI"/>
    <property type="match status" value="1"/>
</dbReference>
<dbReference type="InterPro" id="IPR007372">
    <property type="entry name" value="Lipid/polyisoprenoid-bd_YceI"/>
</dbReference>
<gene>
    <name evidence="3" type="ORF">L1857_14640</name>
</gene>
<dbReference type="PANTHER" id="PTHR34406:SF1">
    <property type="entry name" value="PROTEIN YCEI"/>
    <property type="match status" value="1"/>
</dbReference>
<evidence type="ECO:0000313" key="3">
    <source>
        <dbReference type="EMBL" id="UQS23977.1"/>
    </source>
</evidence>
<dbReference type="PANTHER" id="PTHR34406">
    <property type="entry name" value="PROTEIN YCEI"/>
    <property type="match status" value="1"/>
</dbReference>